<feature type="domain" description="Reverse transcriptase" evidence="1">
    <location>
        <begin position="1"/>
        <end position="335"/>
    </location>
</feature>
<evidence type="ECO:0000259" key="1">
    <source>
        <dbReference type="PROSITE" id="PS50878"/>
    </source>
</evidence>
<dbReference type="SUPFAM" id="SSF56672">
    <property type="entry name" value="DNA/RNA polymerases"/>
    <property type="match status" value="1"/>
</dbReference>
<dbReference type="PANTHER" id="PTHR34047:SF8">
    <property type="entry name" value="PROTEIN YKFC"/>
    <property type="match status" value="1"/>
</dbReference>
<dbReference type="InterPro" id="IPR000477">
    <property type="entry name" value="RT_dom"/>
</dbReference>
<sequence>MKFISKNYLHIDSKISYGKVKEYISSPTSIATHSFLPLIHSDLNFEKFDESHKTFYNDRPVKVKTRKIMYAGHLDNFIYKYYAELLNTHYYNQFCKNNEIDDCIIAYRNNKPGQSNIHFAAEVINSIVMYEKCYILIGDFSNYFNYIDHSILKANLKKVLNTNYLNKDWFNIFKSVTKYGYYDKDFLEEKIGTEKMLRSLNKRSFFESVKKFRNFQRIYKPKFNNEKYGIPQGTAISAVFANIYAINFDIKMKNFTEKYLGLYRRYSDDFILIIPYQFIDSPFEEEIVSFVKQLTAKHKIDLQDKKTDLYLFDNSKIKSLNNDSKHQLDYLGFVFDGQSVKMRSKSPYKFYRNAKKQISFAKDRMLKSDLNKLPYRKRIYKLYTDLGTSNNGKNNFIDYAKRAQLIFDKLSPQTNNIIMQQINNRKKKIEKLLGYKIHSRL</sequence>
<name>A0ABX2LKK5_9STAP</name>
<evidence type="ECO:0000313" key="3">
    <source>
        <dbReference type="Proteomes" id="UP000610527"/>
    </source>
</evidence>
<gene>
    <name evidence="2" type="ORF">HUN84_03125</name>
</gene>
<protein>
    <submittedName>
        <fullName evidence="2">RNA-dependent DNA polymerase</fullName>
    </submittedName>
</protein>
<organism evidence="2 3">
    <name type="scientific">Staphylococcus borealis</name>
    <dbReference type="NCBI Taxonomy" id="2742203"/>
    <lineage>
        <taxon>Bacteria</taxon>
        <taxon>Bacillati</taxon>
        <taxon>Bacillota</taxon>
        <taxon>Bacilli</taxon>
        <taxon>Bacillales</taxon>
        <taxon>Staphylococcaceae</taxon>
        <taxon>Staphylococcus</taxon>
    </lineage>
</organism>
<comment type="caution">
    <text evidence="2">The sequence shown here is derived from an EMBL/GenBank/DDBJ whole genome shotgun (WGS) entry which is preliminary data.</text>
</comment>
<dbReference type="GeneID" id="74186452"/>
<evidence type="ECO:0000313" key="2">
    <source>
        <dbReference type="EMBL" id="NUI81755.1"/>
    </source>
</evidence>
<keyword evidence="3" id="KW-1185">Reference proteome</keyword>
<dbReference type="InterPro" id="IPR051083">
    <property type="entry name" value="GrpII_Intron_Splice-Mob/Def"/>
</dbReference>
<dbReference type="RefSeq" id="WP_053030090.1">
    <property type="nucleotide sequence ID" value="NZ_CUEE01000005.1"/>
</dbReference>
<accession>A0ABX2LKK5</accession>
<reference evidence="2 3" key="1">
    <citation type="submission" date="2020-06" db="EMBL/GenBank/DDBJ databases">
        <title>Staphylococcus borealis sp. nov. -A novel member of the Staphylococcaceae family isolated from skin and blood in humans.</title>
        <authorList>
            <person name="Pain M."/>
            <person name="Wolden R."/>
            <person name="Jaen-Luchoro D."/>
            <person name="Salva-Serra F."/>
            <person name="Iglesias B.P."/>
            <person name="Karlsson R."/>
            <person name="Klingenberg C."/>
            <person name="Cavanagh J.P."/>
        </authorList>
    </citation>
    <scope>NUCLEOTIDE SEQUENCE [LARGE SCALE GENOMIC DNA]</scope>
    <source>
        <strain evidence="2 3">58-22</strain>
    </source>
</reference>
<dbReference type="PROSITE" id="PS50878">
    <property type="entry name" value="RT_POL"/>
    <property type="match status" value="1"/>
</dbReference>
<dbReference type="Proteomes" id="UP000610527">
    <property type="component" value="Unassembled WGS sequence"/>
</dbReference>
<dbReference type="EMBL" id="JABVEG010000001">
    <property type="protein sequence ID" value="NUI81755.1"/>
    <property type="molecule type" value="Genomic_DNA"/>
</dbReference>
<proteinExistence type="predicted"/>
<dbReference type="InterPro" id="IPR043502">
    <property type="entry name" value="DNA/RNA_pol_sf"/>
</dbReference>
<dbReference type="PANTHER" id="PTHR34047">
    <property type="entry name" value="NUCLEAR INTRON MATURASE 1, MITOCHONDRIAL-RELATED"/>
    <property type="match status" value="1"/>
</dbReference>